<organism evidence="1 2">
    <name type="scientific">Vespula squamosa</name>
    <name type="common">Southern yellow jacket</name>
    <name type="synonym">Wasp</name>
    <dbReference type="NCBI Taxonomy" id="30214"/>
    <lineage>
        <taxon>Eukaryota</taxon>
        <taxon>Metazoa</taxon>
        <taxon>Ecdysozoa</taxon>
        <taxon>Arthropoda</taxon>
        <taxon>Hexapoda</taxon>
        <taxon>Insecta</taxon>
        <taxon>Pterygota</taxon>
        <taxon>Neoptera</taxon>
        <taxon>Endopterygota</taxon>
        <taxon>Hymenoptera</taxon>
        <taxon>Apocrita</taxon>
        <taxon>Aculeata</taxon>
        <taxon>Vespoidea</taxon>
        <taxon>Vespidae</taxon>
        <taxon>Vespinae</taxon>
        <taxon>Vespula</taxon>
    </lineage>
</organism>
<comment type="caution">
    <text evidence="1">The sequence shown here is derived from an EMBL/GenBank/DDBJ whole genome shotgun (WGS) entry which is preliminary data.</text>
</comment>
<gene>
    <name evidence="1" type="ORF">V1478_012517</name>
</gene>
<reference evidence="1 2" key="1">
    <citation type="journal article" date="2024" name="Ann. Entomol. Soc. Am.">
        <title>Genomic analyses of the southern and eastern yellowjacket wasps (Hymenoptera: Vespidae) reveal evolutionary signatures of social life.</title>
        <authorList>
            <person name="Catto M.A."/>
            <person name="Caine P.B."/>
            <person name="Orr S.E."/>
            <person name="Hunt B.G."/>
            <person name="Goodisman M.A.D."/>
        </authorList>
    </citation>
    <scope>NUCLEOTIDE SEQUENCE [LARGE SCALE GENOMIC DNA]</scope>
    <source>
        <strain evidence="1">233</strain>
        <tissue evidence="1">Head and thorax</tissue>
    </source>
</reference>
<proteinExistence type="predicted"/>
<dbReference type="AlphaFoldDB" id="A0ABD2AE10"/>
<dbReference type="EMBL" id="JAUDFV010000152">
    <property type="protein sequence ID" value="KAL2718641.1"/>
    <property type="molecule type" value="Genomic_DNA"/>
</dbReference>
<evidence type="ECO:0000313" key="2">
    <source>
        <dbReference type="Proteomes" id="UP001607302"/>
    </source>
</evidence>
<dbReference type="Proteomes" id="UP001607302">
    <property type="component" value="Unassembled WGS sequence"/>
</dbReference>
<keyword evidence="2" id="KW-1185">Reference proteome</keyword>
<accession>A0ABD2AE10</accession>
<name>A0ABD2AE10_VESSQ</name>
<feature type="non-terminal residue" evidence="1">
    <location>
        <position position="1"/>
    </location>
</feature>
<evidence type="ECO:0000313" key="1">
    <source>
        <dbReference type="EMBL" id="KAL2718641.1"/>
    </source>
</evidence>
<sequence length="159" mass="18443">SHRTVKNYRVFMTVVIDKKVDDKKQIVNSLRKCFAEVLKKCVQSEVNWKPSPVTLMTSCLRQPKLWRSANENKWIQNKQKSGWFYVRIRTTEIPHKGILPGLEFREGVVEPYNMKPGSNSFNNILPSYCFNSQTKIVPDNVRMNLIGIIKLINLFTTPG</sequence>
<protein>
    <submittedName>
        <fullName evidence="1">Uncharacterized protein</fullName>
    </submittedName>
</protein>